<sequence length="76" mass="8536">MAKRAKTFLYERRFKQLDLCRGIPKIIRRGYSAASHSLLASLLKSMLPRDGQAALGDGSFWHCSQLPPGEIICIVF</sequence>
<keyword evidence="2" id="KW-1185">Reference proteome</keyword>
<name>A0A151P653_ALLMI</name>
<proteinExistence type="predicted"/>
<protein>
    <submittedName>
        <fullName evidence="1">Uncharacterized protein</fullName>
    </submittedName>
</protein>
<evidence type="ECO:0000313" key="1">
    <source>
        <dbReference type="EMBL" id="KYO44538.1"/>
    </source>
</evidence>
<comment type="caution">
    <text evidence="1">The sequence shown here is derived from an EMBL/GenBank/DDBJ whole genome shotgun (WGS) entry which is preliminary data.</text>
</comment>
<dbReference type="Proteomes" id="UP000050525">
    <property type="component" value="Unassembled WGS sequence"/>
</dbReference>
<dbReference type="AlphaFoldDB" id="A0A151P653"/>
<reference evidence="1 2" key="1">
    <citation type="journal article" date="2012" name="Genome Biol.">
        <title>Sequencing three crocodilian genomes to illuminate the evolution of archosaurs and amniotes.</title>
        <authorList>
            <person name="St John J.A."/>
            <person name="Braun E.L."/>
            <person name="Isberg S.R."/>
            <person name="Miles L.G."/>
            <person name="Chong A.Y."/>
            <person name="Gongora J."/>
            <person name="Dalzell P."/>
            <person name="Moran C."/>
            <person name="Bed'hom B."/>
            <person name="Abzhanov A."/>
            <person name="Burgess S.C."/>
            <person name="Cooksey A.M."/>
            <person name="Castoe T.A."/>
            <person name="Crawford N.G."/>
            <person name="Densmore L.D."/>
            <person name="Drew J.C."/>
            <person name="Edwards S.V."/>
            <person name="Faircloth B.C."/>
            <person name="Fujita M.K."/>
            <person name="Greenwold M.J."/>
            <person name="Hoffmann F.G."/>
            <person name="Howard J.M."/>
            <person name="Iguchi T."/>
            <person name="Janes D.E."/>
            <person name="Khan S.Y."/>
            <person name="Kohno S."/>
            <person name="de Koning A.J."/>
            <person name="Lance S.L."/>
            <person name="McCarthy F.M."/>
            <person name="McCormack J.E."/>
            <person name="Merchant M.E."/>
            <person name="Peterson D.G."/>
            <person name="Pollock D.D."/>
            <person name="Pourmand N."/>
            <person name="Raney B.J."/>
            <person name="Roessler K.A."/>
            <person name="Sanford J.R."/>
            <person name="Sawyer R.H."/>
            <person name="Schmidt C.J."/>
            <person name="Triplett E.W."/>
            <person name="Tuberville T.D."/>
            <person name="Venegas-Anaya M."/>
            <person name="Howard J.T."/>
            <person name="Jarvis E.D."/>
            <person name="Guillette L.J.Jr."/>
            <person name="Glenn T.C."/>
            <person name="Green R.E."/>
            <person name="Ray D.A."/>
        </authorList>
    </citation>
    <scope>NUCLEOTIDE SEQUENCE [LARGE SCALE GENOMIC DNA]</scope>
    <source>
        <strain evidence="1">KSC_2009_1</strain>
    </source>
</reference>
<evidence type="ECO:0000313" key="2">
    <source>
        <dbReference type="Proteomes" id="UP000050525"/>
    </source>
</evidence>
<gene>
    <name evidence="1" type="ORF">Y1Q_0016690</name>
</gene>
<organism evidence="1 2">
    <name type="scientific">Alligator mississippiensis</name>
    <name type="common">American alligator</name>
    <dbReference type="NCBI Taxonomy" id="8496"/>
    <lineage>
        <taxon>Eukaryota</taxon>
        <taxon>Metazoa</taxon>
        <taxon>Chordata</taxon>
        <taxon>Craniata</taxon>
        <taxon>Vertebrata</taxon>
        <taxon>Euteleostomi</taxon>
        <taxon>Archelosauria</taxon>
        <taxon>Archosauria</taxon>
        <taxon>Crocodylia</taxon>
        <taxon>Alligatoridae</taxon>
        <taxon>Alligatorinae</taxon>
        <taxon>Alligator</taxon>
    </lineage>
</organism>
<accession>A0A151P653</accession>
<dbReference type="EMBL" id="AKHW03000729">
    <property type="protein sequence ID" value="KYO44538.1"/>
    <property type="molecule type" value="Genomic_DNA"/>
</dbReference>